<keyword evidence="4" id="KW-0804">Transcription</keyword>
<protein>
    <submittedName>
        <fullName evidence="6">Putative transcriptional regulator, LysR family protein</fullName>
    </submittedName>
</protein>
<dbReference type="GO" id="GO:0003700">
    <property type="term" value="F:DNA-binding transcription factor activity"/>
    <property type="evidence" value="ECO:0007669"/>
    <property type="project" value="InterPro"/>
</dbReference>
<dbReference type="EMBL" id="AAOE01000040">
    <property type="protein sequence ID" value="EAR07507.1"/>
    <property type="molecule type" value="Genomic_DNA"/>
</dbReference>
<evidence type="ECO:0000313" key="7">
    <source>
        <dbReference type="Proteomes" id="UP000005953"/>
    </source>
</evidence>
<dbReference type="PRINTS" id="PR00039">
    <property type="entry name" value="HTHLYSR"/>
</dbReference>
<dbReference type="InterPro" id="IPR058163">
    <property type="entry name" value="LysR-type_TF_proteobact-type"/>
</dbReference>
<gene>
    <name evidence="6" type="ORF">MED297_06604</name>
</gene>
<dbReference type="Proteomes" id="UP000005953">
    <property type="component" value="Unassembled WGS sequence"/>
</dbReference>
<dbReference type="RefSeq" id="WP_008045170.1">
    <property type="nucleotide sequence ID" value="NZ_CH724152.1"/>
</dbReference>
<dbReference type="Gene3D" id="1.10.10.10">
    <property type="entry name" value="Winged helix-like DNA-binding domain superfamily/Winged helix DNA-binding domain"/>
    <property type="match status" value="1"/>
</dbReference>
<dbReference type="InterPro" id="IPR005119">
    <property type="entry name" value="LysR_subst-bd"/>
</dbReference>
<comment type="caution">
    <text evidence="6">The sequence shown here is derived from an EMBL/GenBank/DDBJ whole genome shotgun (WGS) entry which is preliminary data.</text>
</comment>
<dbReference type="FunFam" id="1.10.10.10:FF:000001">
    <property type="entry name" value="LysR family transcriptional regulator"/>
    <property type="match status" value="1"/>
</dbReference>
<dbReference type="HOGENOM" id="CLU_039613_37_0_6"/>
<dbReference type="PANTHER" id="PTHR30537">
    <property type="entry name" value="HTH-TYPE TRANSCRIPTIONAL REGULATOR"/>
    <property type="match status" value="1"/>
</dbReference>
<dbReference type="AlphaFoldDB" id="A4BK25"/>
<proteinExistence type="inferred from homology"/>
<keyword evidence="3" id="KW-0238">DNA-binding</keyword>
<dbReference type="GO" id="GO:0043565">
    <property type="term" value="F:sequence-specific DNA binding"/>
    <property type="evidence" value="ECO:0007669"/>
    <property type="project" value="TreeGrafter"/>
</dbReference>
<keyword evidence="7" id="KW-1185">Reference proteome</keyword>
<evidence type="ECO:0000259" key="5">
    <source>
        <dbReference type="PROSITE" id="PS50931"/>
    </source>
</evidence>
<sequence length="306" mass="35390">MKLPPMNALPVFEAVARLQSFSRAADERNLSQSAVSHQIRLLENYLGEALFERRGRTTRLTDQGQQFYETVYASLTALERSAEDIKGVPSTTVRLALFSSFAVRWLIPNLTSLHQDHPNLALQLEMTSESPILSDRVGDCFVTLHNDVPGYEYLPIYRETLFAVSSRQYWYELLQRQGCSSDAEPPLSILSKATLLSTHSIFDRDQEDWRQWYRANHSTLPDDIRLQNFSHMLLALEAARHHQGITLTNDYMVQDQRDTDLIRLPFLSYRTGDEFYFAYKSSRRNESAIQQLKQWMLSTCQKTGLR</sequence>
<evidence type="ECO:0000256" key="3">
    <source>
        <dbReference type="ARBA" id="ARBA00023125"/>
    </source>
</evidence>
<feature type="domain" description="HTH lysR-type" evidence="5">
    <location>
        <begin position="4"/>
        <end position="61"/>
    </location>
</feature>
<accession>A4BK25</accession>
<dbReference type="PANTHER" id="PTHR30537:SF26">
    <property type="entry name" value="GLYCINE CLEAVAGE SYSTEM TRANSCRIPTIONAL ACTIVATOR"/>
    <property type="match status" value="1"/>
</dbReference>
<name>A4BK25_9GAMM</name>
<keyword evidence="2" id="KW-0805">Transcription regulation</keyword>
<evidence type="ECO:0000313" key="6">
    <source>
        <dbReference type="EMBL" id="EAR07507.1"/>
    </source>
</evidence>
<evidence type="ECO:0000256" key="1">
    <source>
        <dbReference type="ARBA" id="ARBA00009437"/>
    </source>
</evidence>
<comment type="similarity">
    <text evidence="1">Belongs to the LysR transcriptional regulatory family.</text>
</comment>
<evidence type="ECO:0000256" key="4">
    <source>
        <dbReference type="ARBA" id="ARBA00023163"/>
    </source>
</evidence>
<dbReference type="STRING" id="314283.MED297_06604"/>
<dbReference type="Gene3D" id="3.40.190.10">
    <property type="entry name" value="Periplasmic binding protein-like II"/>
    <property type="match status" value="2"/>
</dbReference>
<dbReference type="GO" id="GO:0006351">
    <property type="term" value="P:DNA-templated transcription"/>
    <property type="evidence" value="ECO:0007669"/>
    <property type="project" value="TreeGrafter"/>
</dbReference>
<organism evidence="6 7">
    <name type="scientific">Reinekea blandensis MED297</name>
    <dbReference type="NCBI Taxonomy" id="314283"/>
    <lineage>
        <taxon>Bacteria</taxon>
        <taxon>Pseudomonadati</taxon>
        <taxon>Pseudomonadota</taxon>
        <taxon>Gammaproteobacteria</taxon>
        <taxon>Oceanospirillales</taxon>
        <taxon>Saccharospirillaceae</taxon>
        <taxon>Reinekea</taxon>
    </lineage>
</organism>
<dbReference type="SUPFAM" id="SSF46785">
    <property type="entry name" value="Winged helix' DNA-binding domain"/>
    <property type="match status" value="1"/>
</dbReference>
<evidence type="ECO:0000256" key="2">
    <source>
        <dbReference type="ARBA" id="ARBA00023015"/>
    </source>
</evidence>
<dbReference type="InterPro" id="IPR036388">
    <property type="entry name" value="WH-like_DNA-bd_sf"/>
</dbReference>
<dbReference type="SUPFAM" id="SSF53850">
    <property type="entry name" value="Periplasmic binding protein-like II"/>
    <property type="match status" value="1"/>
</dbReference>
<dbReference type="PROSITE" id="PS50931">
    <property type="entry name" value="HTH_LYSR"/>
    <property type="match status" value="1"/>
</dbReference>
<dbReference type="Pfam" id="PF00126">
    <property type="entry name" value="HTH_1"/>
    <property type="match status" value="1"/>
</dbReference>
<dbReference type="InterPro" id="IPR000847">
    <property type="entry name" value="LysR_HTH_N"/>
</dbReference>
<reference evidence="6 7" key="1">
    <citation type="submission" date="2006-02" db="EMBL/GenBank/DDBJ databases">
        <authorList>
            <person name="Pinhassi J."/>
            <person name="Pedros-Alio C."/>
            <person name="Ferriera S."/>
            <person name="Johnson J."/>
            <person name="Kravitz S."/>
            <person name="Halpern A."/>
            <person name="Remington K."/>
            <person name="Beeson K."/>
            <person name="Tran B."/>
            <person name="Rogers Y.-H."/>
            <person name="Friedman R."/>
            <person name="Venter J.C."/>
        </authorList>
    </citation>
    <scope>NUCLEOTIDE SEQUENCE [LARGE SCALE GENOMIC DNA]</scope>
    <source>
        <strain evidence="6 7">MED297</strain>
    </source>
</reference>
<dbReference type="OrthoDB" id="6787458at2"/>
<dbReference type="InterPro" id="IPR036390">
    <property type="entry name" value="WH_DNA-bd_sf"/>
</dbReference>
<dbReference type="Pfam" id="PF03466">
    <property type="entry name" value="LysR_substrate"/>
    <property type="match status" value="1"/>
</dbReference>